<feature type="domain" description="MobA-like NTP transferase" evidence="2">
    <location>
        <begin position="3"/>
        <end position="115"/>
    </location>
</feature>
<sequence>MKGVILAGGKGTRFEGEKEKQLKEVGDKKLIDRVLRALKDSALSKVFIAVSDNSPNTWKYCKQNNLNIIETEGESYHKDLKNISKEFNNPFLTAASDIPFITTEEINKLIKEKTKNSLTLITPKFLVPRGFKIDNSIRVKEIESVPCGINIVGKTKENEFKFTTNPLAGININTKQELNLANNIIKLNNQDNQKHKINTQK</sequence>
<dbReference type="AlphaFoldDB" id="A0A1Q6DU02"/>
<dbReference type="Pfam" id="PF12804">
    <property type="entry name" value="NTP_transf_3"/>
    <property type="match status" value="1"/>
</dbReference>
<dbReference type="Proteomes" id="UP000185744">
    <property type="component" value="Unassembled WGS sequence"/>
</dbReference>
<evidence type="ECO:0000259" key="2">
    <source>
        <dbReference type="Pfam" id="PF12804"/>
    </source>
</evidence>
<dbReference type="EMBL" id="MSDW01000001">
    <property type="protein sequence ID" value="OKY77836.1"/>
    <property type="molecule type" value="Genomic_DNA"/>
</dbReference>
<dbReference type="InParanoid" id="A0A1Q6DU02"/>
<organism evidence="3 4">
    <name type="scientific">Methanohalarchaeum thermophilum</name>
    <dbReference type="NCBI Taxonomy" id="1903181"/>
    <lineage>
        <taxon>Archaea</taxon>
        <taxon>Methanobacteriati</taxon>
        <taxon>Methanobacteriota</taxon>
        <taxon>Methanonatronarchaeia</taxon>
        <taxon>Methanonatronarchaeales</taxon>
        <taxon>Methanonatronarchaeaceae</taxon>
        <taxon>Candidatus Methanohalarchaeum</taxon>
    </lineage>
</organism>
<dbReference type="FunCoup" id="A0A1Q6DU02">
    <property type="interactions" value="6"/>
</dbReference>
<gene>
    <name evidence="3" type="ORF">BTN85_0311</name>
</gene>
<accession>A0A1Q6DU02</accession>
<comment type="caution">
    <text evidence="3">The sequence shown here is derived from an EMBL/GenBank/DDBJ whole genome shotgun (WGS) entry which is preliminary data.</text>
</comment>
<keyword evidence="1" id="KW-0808">Transferase</keyword>
<evidence type="ECO:0000313" key="4">
    <source>
        <dbReference type="Proteomes" id="UP000185744"/>
    </source>
</evidence>
<dbReference type="PANTHER" id="PTHR19136">
    <property type="entry name" value="MOLYBDENUM COFACTOR GUANYLYLTRANSFERASE"/>
    <property type="match status" value="1"/>
</dbReference>
<keyword evidence="3" id="KW-0548">Nucleotidyltransferase</keyword>
<keyword evidence="4" id="KW-1185">Reference proteome</keyword>
<dbReference type="InterPro" id="IPR029044">
    <property type="entry name" value="Nucleotide-diphossugar_trans"/>
</dbReference>
<dbReference type="PANTHER" id="PTHR19136:SF86">
    <property type="entry name" value="ADENOSYLCOBINAMIDE-PHOSPHATE GUANYLYLTRANSFERASE"/>
    <property type="match status" value="1"/>
</dbReference>
<evidence type="ECO:0000256" key="1">
    <source>
        <dbReference type="ARBA" id="ARBA00022679"/>
    </source>
</evidence>
<reference evidence="3" key="1">
    <citation type="submission" date="2016-12" db="EMBL/GenBank/DDBJ databases">
        <title>Discovery of methanogenic haloarchaea.</title>
        <authorList>
            <person name="Sorokin D.Y."/>
            <person name="Makarova K.S."/>
            <person name="Abbas B."/>
            <person name="Ferrer M."/>
            <person name="Golyshin P.N."/>
        </authorList>
    </citation>
    <scope>NUCLEOTIDE SEQUENCE [LARGE SCALE GENOMIC DNA]</scope>
    <source>
        <strain evidence="3">HMET1</strain>
    </source>
</reference>
<dbReference type="GO" id="GO:0016779">
    <property type="term" value="F:nucleotidyltransferase activity"/>
    <property type="evidence" value="ECO:0007669"/>
    <property type="project" value="UniProtKB-KW"/>
</dbReference>
<dbReference type="SUPFAM" id="SSF53448">
    <property type="entry name" value="Nucleotide-diphospho-sugar transferases"/>
    <property type="match status" value="1"/>
</dbReference>
<protein>
    <submittedName>
        <fullName evidence="3">GTP:adenosylcobinamide-phosphate guanylyltransferase</fullName>
    </submittedName>
</protein>
<proteinExistence type="predicted"/>
<dbReference type="STRING" id="1903181.BTN85_0311"/>
<evidence type="ECO:0000313" key="3">
    <source>
        <dbReference type="EMBL" id="OKY77836.1"/>
    </source>
</evidence>
<name>A0A1Q6DU02_METT1</name>
<dbReference type="Gene3D" id="3.90.550.10">
    <property type="entry name" value="Spore Coat Polysaccharide Biosynthesis Protein SpsA, Chain A"/>
    <property type="match status" value="1"/>
</dbReference>
<dbReference type="InterPro" id="IPR025877">
    <property type="entry name" value="MobA-like_NTP_Trfase"/>
</dbReference>